<organism evidence="2 3">
    <name type="scientific">Dendrobium thyrsiflorum</name>
    <name type="common">Pinecone-like raceme dendrobium</name>
    <name type="synonym">Orchid</name>
    <dbReference type="NCBI Taxonomy" id="117978"/>
    <lineage>
        <taxon>Eukaryota</taxon>
        <taxon>Viridiplantae</taxon>
        <taxon>Streptophyta</taxon>
        <taxon>Embryophyta</taxon>
        <taxon>Tracheophyta</taxon>
        <taxon>Spermatophyta</taxon>
        <taxon>Magnoliopsida</taxon>
        <taxon>Liliopsida</taxon>
        <taxon>Asparagales</taxon>
        <taxon>Orchidaceae</taxon>
        <taxon>Epidendroideae</taxon>
        <taxon>Malaxideae</taxon>
        <taxon>Dendrobiinae</taxon>
        <taxon>Dendrobium</taxon>
    </lineage>
</organism>
<dbReference type="EMBL" id="JANQDX010000020">
    <property type="protein sequence ID" value="KAL0903407.1"/>
    <property type="molecule type" value="Genomic_DNA"/>
</dbReference>
<keyword evidence="3" id="KW-1185">Reference proteome</keyword>
<dbReference type="Proteomes" id="UP001552299">
    <property type="component" value="Unassembled WGS sequence"/>
</dbReference>
<accession>A0ABD0TUN6</accession>
<evidence type="ECO:0000313" key="3">
    <source>
        <dbReference type="Proteomes" id="UP001552299"/>
    </source>
</evidence>
<comment type="caution">
    <text evidence="2">The sequence shown here is derived from an EMBL/GenBank/DDBJ whole genome shotgun (WGS) entry which is preliminary data.</text>
</comment>
<name>A0ABD0TUN6_DENTH</name>
<evidence type="ECO:0000256" key="1">
    <source>
        <dbReference type="SAM" id="MobiDB-lite"/>
    </source>
</evidence>
<sequence>MEIGGGRGIGAPLELDGAQFGGFTGFGRRSARKGESYLHSERAPVLTSDQNVVTSDPTGKGNVVEGAKSNNNERAEELSASSDVLFYASPVALSSPFSTRGFPEFGVNYCITLTYDRVYAMILKGSY</sequence>
<feature type="region of interest" description="Disordered" evidence="1">
    <location>
        <begin position="51"/>
        <end position="74"/>
    </location>
</feature>
<evidence type="ECO:0000313" key="2">
    <source>
        <dbReference type="EMBL" id="KAL0903407.1"/>
    </source>
</evidence>
<gene>
    <name evidence="2" type="ORF">M5K25_027786</name>
</gene>
<proteinExistence type="predicted"/>
<dbReference type="AlphaFoldDB" id="A0ABD0TUN6"/>
<reference evidence="2 3" key="1">
    <citation type="journal article" date="2024" name="Plant Biotechnol. J.">
        <title>Dendrobium thyrsiflorum genome and its molecular insights into genes involved in important horticultural traits.</title>
        <authorList>
            <person name="Chen B."/>
            <person name="Wang J.Y."/>
            <person name="Zheng P.J."/>
            <person name="Li K.L."/>
            <person name="Liang Y.M."/>
            <person name="Chen X.F."/>
            <person name="Zhang C."/>
            <person name="Zhao X."/>
            <person name="He X."/>
            <person name="Zhang G.Q."/>
            <person name="Liu Z.J."/>
            <person name="Xu Q."/>
        </authorList>
    </citation>
    <scope>NUCLEOTIDE SEQUENCE [LARGE SCALE GENOMIC DNA]</scope>
    <source>
        <strain evidence="2">GZMU011</strain>
    </source>
</reference>
<protein>
    <submittedName>
        <fullName evidence="2">Uncharacterized protein</fullName>
    </submittedName>
</protein>